<dbReference type="EMBL" id="PP410096">
    <property type="protein sequence ID" value="WZK92921.1"/>
    <property type="molecule type" value="Genomic_DNA"/>
</dbReference>
<proteinExistence type="predicted"/>
<name>A0AAU6S5C9_9VIRU</name>
<accession>A0AAU6S5C9</accession>
<sequence>MAYNRLAKLRRNRRYIRRNPAKYRKTAVGRKYGKRRRYTRKPRMSKRSILNTTSRKKRNTMLSWSNTNGTGATQTVALGNLLVPGSTGYAWVPWHATAMDIDALSIIPNDASRTSSTCYMVGLAENLKFQTSTGLPWFHRRICFSIKGPNPFAGISSLDNTANQSTNFYADTSNGMERLWFNLQVNNSTTTLAAQQALLFKGVQGKDWTDVITAPLDNTRVSIKYDKTWTISSGNSNGIVRERKMFHSMRRNLVYDDKETGQGKLNSYYSVNSKLGMGDFYVIDIIQPGSAGTASDLLLLSATSTLYWHEK</sequence>
<reference evidence="1" key="1">
    <citation type="journal article" date="2024" name="Microbiol. Spectr.">
        <title>Full-genome sequencing of dozens of new DNA viruses found in Spanish bat feces.</title>
        <authorList>
            <person name="Buigues J."/>
            <person name="Vinals A."/>
            <person name="Martinez-Recio R."/>
            <person name="Monros J.S."/>
            <person name="Sanjuan R."/>
            <person name="Cuevas J.M."/>
        </authorList>
    </citation>
    <scope>NUCLEOTIDE SEQUENCE</scope>
    <source>
        <strain evidence="1">MAVG42</strain>
    </source>
</reference>
<evidence type="ECO:0000313" key="1">
    <source>
        <dbReference type="EMBL" id="WZK92921.1"/>
    </source>
</evidence>
<reference evidence="1" key="2">
    <citation type="submission" date="2024-02" db="EMBL/GenBank/DDBJ databases">
        <authorList>
            <person name="Buigues J."/>
            <person name="Vinals A."/>
            <person name="Martinez-Recio R."/>
            <person name="S Monros J."/>
            <person name="Sanjuan R."/>
            <person name="Cuevas J.M."/>
        </authorList>
    </citation>
    <scope>NUCLEOTIDE SEQUENCE</scope>
    <source>
        <strain evidence="1">MAVG42</strain>
    </source>
</reference>
<protein>
    <submittedName>
        <fullName evidence="1">Capsid protein</fullName>
    </submittedName>
</protein>
<organism evidence="1">
    <name type="scientific">Eptesicus serotinus feces associated gemykolovirus 3</name>
    <dbReference type="NCBI Taxonomy" id="3139978"/>
    <lineage>
        <taxon>Viruses</taxon>
        <taxon>Monodnaviria</taxon>
        <taxon>Shotokuvirae</taxon>
        <taxon>Cressdnaviricota</taxon>
        <taxon>Repensiviricetes</taxon>
        <taxon>Geplafuvirales</taxon>
        <taxon>Genomoviridae</taxon>
        <taxon>Gemykolovirus</taxon>
    </lineage>
</organism>